<keyword evidence="3" id="KW-1185">Reference proteome</keyword>
<name>A0A8W8JDC7_MAGGI</name>
<accession>A0A8W8JDC7</accession>
<organism evidence="2 3">
    <name type="scientific">Magallana gigas</name>
    <name type="common">Pacific oyster</name>
    <name type="synonym">Crassostrea gigas</name>
    <dbReference type="NCBI Taxonomy" id="29159"/>
    <lineage>
        <taxon>Eukaryota</taxon>
        <taxon>Metazoa</taxon>
        <taxon>Spiralia</taxon>
        <taxon>Lophotrochozoa</taxon>
        <taxon>Mollusca</taxon>
        <taxon>Bivalvia</taxon>
        <taxon>Autobranchia</taxon>
        <taxon>Pteriomorphia</taxon>
        <taxon>Ostreida</taxon>
        <taxon>Ostreoidea</taxon>
        <taxon>Ostreidae</taxon>
        <taxon>Magallana</taxon>
    </lineage>
</organism>
<feature type="chain" id="PRO_5036488911" evidence="1">
    <location>
        <begin position="18"/>
        <end position="125"/>
    </location>
</feature>
<dbReference type="AlphaFoldDB" id="A0A8W8JDC7"/>
<feature type="signal peptide" evidence="1">
    <location>
        <begin position="1"/>
        <end position="17"/>
    </location>
</feature>
<protein>
    <submittedName>
        <fullName evidence="2">Uncharacterized protein</fullName>
    </submittedName>
</protein>
<keyword evidence="1" id="KW-0732">Signal</keyword>
<evidence type="ECO:0000256" key="1">
    <source>
        <dbReference type="SAM" id="SignalP"/>
    </source>
</evidence>
<dbReference type="EnsemblMetazoa" id="G18624.15">
    <property type="protein sequence ID" value="G18624.15:cds"/>
    <property type="gene ID" value="G18624"/>
</dbReference>
<evidence type="ECO:0000313" key="2">
    <source>
        <dbReference type="EnsemblMetazoa" id="G18624.15:cds"/>
    </source>
</evidence>
<proteinExistence type="predicted"/>
<sequence length="125" mass="13876">MLSILLVLVSIVQTTVSTTTHHPHHGINEGLSFHYDAETHIMALKTHGHCYLYVLTAHQQHSVHTSTGLHAIEKTMIDLVDSHGSFVHFSAQELNLLSHGLGHFCAHATDNYLPLHTDPESQEKS</sequence>
<dbReference type="Proteomes" id="UP000005408">
    <property type="component" value="Unassembled WGS sequence"/>
</dbReference>
<evidence type="ECO:0000313" key="3">
    <source>
        <dbReference type="Proteomes" id="UP000005408"/>
    </source>
</evidence>
<reference evidence="2" key="1">
    <citation type="submission" date="2022-08" db="UniProtKB">
        <authorList>
            <consortium name="EnsemblMetazoa"/>
        </authorList>
    </citation>
    <scope>IDENTIFICATION</scope>
    <source>
        <strain evidence="2">05x7-T-G4-1.051#20</strain>
    </source>
</reference>